<evidence type="ECO:0000256" key="3">
    <source>
        <dbReference type="ARBA" id="ARBA00022679"/>
    </source>
</evidence>
<evidence type="ECO:0000256" key="6">
    <source>
        <dbReference type="ARBA" id="ARBA00023136"/>
    </source>
</evidence>
<keyword evidence="4 7" id="KW-0812">Transmembrane</keyword>
<name>A0ABP7XMB4_9ACTN</name>
<dbReference type="InterPro" id="IPR001173">
    <property type="entry name" value="Glyco_trans_2-like"/>
</dbReference>
<dbReference type="Pfam" id="PF13632">
    <property type="entry name" value="Glyco_trans_2_3"/>
    <property type="match status" value="1"/>
</dbReference>
<evidence type="ECO:0000256" key="2">
    <source>
        <dbReference type="ARBA" id="ARBA00022676"/>
    </source>
</evidence>
<keyword evidence="10" id="KW-1185">Reference proteome</keyword>
<dbReference type="InterPro" id="IPR050321">
    <property type="entry name" value="Glycosyltr_2/OpgH_subfam"/>
</dbReference>
<dbReference type="Proteomes" id="UP001501495">
    <property type="component" value="Unassembled WGS sequence"/>
</dbReference>
<proteinExistence type="predicted"/>
<dbReference type="SUPFAM" id="SSF53448">
    <property type="entry name" value="Nucleotide-diphospho-sugar transferases"/>
    <property type="match status" value="1"/>
</dbReference>
<feature type="domain" description="Glycosyltransferase 2-like" evidence="8">
    <location>
        <begin position="216"/>
        <end position="423"/>
    </location>
</feature>
<accession>A0ABP7XMB4</accession>
<dbReference type="PANTHER" id="PTHR43867:SF2">
    <property type="entry name" value="CELLULOSE SYNTHASE CATALYTIC SUBUNIT A [UDP-FORMING]"/>
    <property type="match status" value="1"/>
</dbReference>
<evidence type="ECO:0000259" key="8">
    <source>
        <dbReference type="Pfam" id="PF13632"/>
    </source>
</evidence>
<evidence type="ECO:0000313" key="10">
    <source>
        <dbReference type="Proteomes" id="UP001501495"/>
    </source>
</evidence>
<sequence>MNRPSGASASLSPLVLPARDVAPRTPHFSLPTRVVRSTALARRFNRLARSQQTTVEVVLAFVMPPLLGFLVYLPLARWAPAVASTWFWLLFGAMVVTTLMILLEIARAHRFPEPPVGRVADADLPRVATVVAAYLPNEEATLEDALRAHLAMDYPVGRHVVVLAYNTPEPMALEARLADWSMTEGRLLVVKVAGSTSKVENVEAALRLLEGEVDVIGIFDADHHPHPMAARRAAQWIGDAAGERRFDVVQGQCAIRNVEESWVTKLVAAEFATLYAVAHPGRTVVNDFGIFGGSNGWWRAPVLQELRLDRHMLTEDIDVTARALAAGHRLGTDPRILSTELAPVTWSALWRQRMRWSQGWLEVSLRHLPTLMADRRLSAVQRRGIGFLFGWRIVHPWLATQMLPLVAAQVLVGPGPIHPFLPFFLLTGLLINGTPVAQAIAGNRLASPGIAHRPRLFAGFALLSIAFYAEAKMVGNRAALVRHLLGTHTWDVTTRGRDRRPARTIGTAMPAGGPALAMREAS</sequence>
<keyword evidence="2" id="KW-0328">Glycosyltransferase</keyword>
<evidence type="ECO:0000256" key="5">
    <source>
        <dbReference type="ARBA" id="ARBA00022989"/>
    </source>
</evidence>
<evidence type="ECO:0000313" key="9">
    <source>
        <dbReference type="EMBL" id="GAA4121408.1"/>
    </source>
</evidence>
<dbReference type="RefSeq" id="WP_344733883.1">
    <property type="nucleotide sequence ID" value="NZ_BAAAZH010000017.1"/>
</dbReference>
<comment type="subcellular location">
    <subcellularLocation>
        <location evidence="1">Membrane</location>
        <topology evidence="1">Multi-pass membrane protein</topology>
    </subcellularLocation>
</comment>
<dbReference type="CDD" id="cd06423">
    <property type="entry name" value="CESA_like"/>
    <property type="match status" value="1"/>
</dbReference>
<keyword evidence="5 7" id="KW-1133">Transmembrane helix</keyword>
<keyword evidence="6 7" id="KW-0472">Membrane</keyword>
<protein>
    <recommendedName>
        <fullName evidence="8">Glycosyltransferase 2-like domain-containing protein</fullName>
    </recommendedName>
</protein>
<keyword evidence="3" id="KW-0808">Transferase</keyword>
<feature type="transmembrane region" description="Helical" evidence="7">
    <location>
        <begin position="53"/>
        <end position="73"/>
    </location>
</feature>
<dbReference type="Gene3D" id="3.90.550.10">
    <property type="entry name" value="Spore Coat Polysaccharide Biosynthesis Protein SpsA, Chain A"/>
    <property type="match status" value="1"/>
</dbReference>
<evidence type="ECO:0000256" key="1">
    <source>
        <dbReference type="ARBA" id="ARBA00004141"/>
    </source>
</evidence>
<feature type="transmembrane region" description="Helical" evidence="7">
    <location>
        <begin position="85"/>
        <end position="103"/>
    </location>
</feature>
<dbReference type="PANTHER" id="PTHR43867">
    <property type="entry name" value="CELLULOSE SYNTHASE CATALYTIC SUBUNIT A [UDP-FORMING]"/>
    <property type="match status" value="1"/>
</dbReference>
<evidence type="ECO:0000256" key="7">
    <source>
        <dbReference type="SAM" id="Phobius"/>
    </source>
</evidence>
<gene>
    <name evidence="9" type="ORF">GCM10022215_26370</name>
</gene>
<dbReference type="EMBL" id="BAAAZH010000017">
    <property type="protein sequence ID" value="GAA4121408.1"/>
    <property type="molecule type" value="Genomic_DNA"/>
</dbReference>
<organism evidence="9 10">
    <name type="scientific">Nocardioides fonticola</name>
    <dbReference type="NCBI Taxonomy" id="450363"/>
    <lineage>
        <taxon>Bacteria</taxon>
        <taxon>Bacillati</taxon>
        <taxon>Actinomycetota</taxon>
        <taxon>Actinomycetes</taxon>
        <taxon>Propionibacteriales</taxon>
        <taxon>Nocardioidaceae</taxon>
        <taxon>Nocardioides</taxon>
    </lineage>
</organism>
<reference evidence="10" key="1">
    <citation type="journal article" date="2019" name="Int. J. Syst. Evol. Microbiol.">
        <title>The Global Catalogue of Microorganisms (GCM) 10K type strain sequencing project: providing services to taxonomists for standard genome sequencing and annotation.</title>
        <authorList>
            <consortium name="The Broad Institute Genomics Platform"/>
            <consortium name="The Broad Institute Genome Sequencing Center for Infectious Disease"/>
            <person name="Wu L."/>
            <person name="Ma J."/>
        </authorList>
    </citation>
    <scope>NUCLEOTIDE SEQUENCE [LARGE SCALE GENOMIC DNA]</scope>
    <source>
        <strain evidence="10">JCM 16703</strain>
    </source>
</reference>
<dbReference type="InterPro" id="IPR029044">
    <property type="entry name" value="Nucleotide-diphossugar_trans"/>
</dbReference>
<evidence type="ECO:0000256" key="4">
    <source>
        <dbReference type="ARBA" id="ARBA00022692"/>
    </source>
</evidence>
<comment type="caution">
    <text evidence="9">The sequence shown here is derived from an EMBL/GenBank/DDBJ whole genome shotgun (WGS) entry which is preliminary data.</text>
</comment>